<protein>
    <submittedName>
        <fullName evidence="1">Uncharacterized protein</fullName>
    </submittedName>
</protein>
<dbReference type="HOGENOM" id="CLU_3359974_0_0_1"/>
<accession>A7EAY9</accession>
<dbReference type="AlphaFoldDB" id="A7EAY9"/>
<dbReference type="RefSeq" id="XP_001596255.1">
    <property type="nucleotide sequence ID" value="XM_001596205.1"/>
</dbReference>
<keyword evidence="2" id="KW-1185">Reference proteome</keyword>
<dbReference type="GeneID" id="5492612"/>
<proteinExistence type="predicted"/>
<organism evidence="1 2">
    <name type="scientific">Sclerotinia sclerotiorum (strain ATCC 18683 / 1980 / Ss-1)</name>
    <name type="common">White mold</name>
    <name type="synonym">Whetzelinia sclerotiorum</name>
    <dbReference type="NCBI Taxonomy" id="665079"/>
    <lineage>
        <taxon>Eukaryota</taxon>
        <taxon>Fungi</taxon>
        <taxon>Dikarya</taxon>
        <taxon>Ascomycota</taxon>
        <taxon>Pezizomycotina</taxon>
        <taxon>Leotiomycetes</taxon>
        <taxon>Helotiales</taxon>
        <taxon>Sclerotiniaceae</taxon>
        <taxon>Sclerotinia</taxon>
    </lineage>
</organism>
<dbReference type="InParanoid" id="A7EAY9"/>
<dbReference type="KEGG" id="ssl:SS1G_02475"/>
<reference evidence="2" key="1">
    <citation type="journal article" date="2011" name="PLoS Genet.">
        <title>Genomic analysis of the necrotrophic fungal pathogens Sclerotinia sclerotiorum and Botrytis cinerea.</title>
        <authorList>
            <person name="Amselem J."/>
            <person name="Cuomo C.A."/>
            <person name="van Kan J.A."/>
            <person name="Viaud M."/>
            <person name="Benito E.P."/>
            <person name="Couloux A."/>
            <person name="Coutinho P.M."/>
            <person name="de Vries R.P."/>
            <person name="Dyer P.S."/>
            <person name="Fillinger S."/>
            <person name="Fournier E."/>
            <person name="Gout L."/>
            <person name="Hahn M."/>
            <person name="Kohn L."/>
            <person name="Lapalu N."/>
            <person name="Plummer K.M."/>
            <person name="Pradier J.M."/>
            <person name="Quevillon E."/>
            <person name="Sharon A."/>
            <person name="Simon A."/>
            <person name="ten Have A."/>
            <person name="Tudzynski B."/>
            <person name="Tudzynski P."/>
            <person name="Wincker P."/>
            <person name="Andrew M."/>
            <person name="Anthouard V."/>
            <person name="Beever R.E."/>
            <person name="Beffa R."/>
            <person name="Benoit I."/>
            <person name="Bouzid O."/>
            <person name="Brault B."/>
            <person name="Chen Z."/>
            <person name="Choquer M."/>
            <person name="Collemare J."/>
            <person name="Cotton P."/>
            <person name="Danchin E.G."/>
            <person name="Da Silva C."/>
            <person name="Gautier A."/>
            <person name="Giraud C."/>
            <person name="Giraud T."/>
            <person name="Gonzalez C."/>
            <person name="Grossetete S."/>
            <person name="Guldener U."/>
            <person name="Henrissat B."/>
            <person name="Howlett B.J."/>
            <person name="Kodira C."/>
            <person name="Kretschmer M."/>
            <person name="Lappartient A."/>
            <person name="Leroch M."/>
            <person name="Levis C."/>
            <person name="Mauceli E."/>
            <person name="Neuveglise C."/>
            <person name="Oeser B."/>
            <person name="Pearson M."/>
            <person name="Poulain J."/>
            <person name="Poussereau N."/>
            <person name="Quesneville H."/>
            <person name="Rascle C."/>
            <person name="Schumacher J."/>
            <person name="Segurens B."/>
            <person name="Sexton A."/>
            <person name="Silva E."/>
            <person name="Sirven C."/>
            <person name="Soanes D.M."/>
            <person name="Talbot N.J."/>
            <person name="Templeton M."/>
            <person name="Yandava C."/>
            <person name="Yarden O."/>
            <person name="Zeng Q."/>
            <person name="Rollins J.A."/>
            <person name="Lebrun M.H."/>
            <person name="Dickman M."/>
        </authorList>
    </citation>
    <scope>NUCLEOTIDE SEQUENCE [LARGE SCALE GENOMIC DNA]</scope>
    <source>
        <strain evidence="2">ATCC 18683 / 1980 / Ss-1</strain>
    </source>
</reference>
<name>A7EAY9_SCLS1</name>
<evidence type="ECO:0000313" key="2">
    <source>
        <dbReference type="Proteomes" id="UP000001312"/>
    </source>
</evidence>
<sequence>MGFGRIEKLTEIVLGLEKLLKKVSNEMRSFAIAIRK</sequence>
<evidence type="ECO:0000313" key="1">
    <source>
        <dbReference type="EMBL" id="EDN99617.1"/>
    </source>
</evidence>
<gene>
    <name evidence="1" type="ORF">SS1G_02475</name>
</gene>
<dbReference type="Proteomes" id="UP000001312">
    <property type="component" value="Unassembled WGS sequence"/>
</dbReference>
<dbReference type="EMBL" id="CH476623">
    <property type="protein sequence ID" value="EDN99617.1"/>
    <property type="molecule type" value="Genomic_DNA"/>
</dbReference>